<protein>
    <submittedName>
        <fullName evidence="1">Uncharacterized protein</fullName>
    </submittedName>
</protein>
<accession>A0A2P2P6T9</accession>
<dbReference type="AlphaFoldDB" id="A0A2P2P6T9"/>
<reference evidence="1" key="1">
    <citation type="submission" date="2018-02" db="EMBL/GenBank/DDBJ databases">
        <title>Rhizophora mucronata_Transcriptome.</title>
        <authorList>
            <person name="Meera S.P."/>
            <person name="Sreeshan A."/>
            <person name="Augustine A."/>
        </authorList>
    </citation>
    <scope>NUCLEOTIDE SEQUENCE</scope>
    <source>
        <tissue evidence="1">Leaf</tissue>
    </source>
</reference>
<organism evidence="1">
    <name type="scientific">Rhizophora mucronata</name>
    <name type="common">Asiatic mangrove</name>
    <dbReference type="NCBI Taxonomy" id="61149"/>
    <lineage>
        <taxon>Eukaryota</taxon>
        <taxon>Viridiplantae</taxon>
        <taxon>Streptophyta</taxon>
        <taxon>Embryophyta</taxon>
        <taxon>Tracheophyta</taxon>
        <taxon>Spermatophyta</taxon>
        <taxon>Magnoliopsida</taxon>
        <taxon>eudicotyledons</taxon>
        <taxon>Gunneridae</taxon>
        <taxon>Pentapetalae</taxon>
        <taxon>rosids</taxon>
        <taxon>fabids</taxon>
        <taxon>Malpighiales</taxon>
        <taxon>Rhizophoraceae</taxon>
        <taxon>Rhizophora</taxon>
    </lineage>
</organism>
<evidence type="ECO:0000313" key="1">
    <source>
        <dbReference type="EMBL" id="MBX50468.1"/>
    </source>
</evidence>
<name>A0A2P2P6T9_RHIMU</name>
<dbReference type="EMBL" id="GGEC01069984">
    <property type="protein sequence ID" value="MBX50468.1"/>
    <property type="molecule type" value="Transcribed_RNA"/>
</dbReference>
<sequence>MTSSIPITSLTTAKQIQRQKLESVKLPPDIESNNT</sequence>
<proteinExistence type="predicted"/>